<organism evidence="3 4">
    <name type="scientific">Allacma fusca</name>
    <dbReference type="NCBI Taxonomy" id="39272"/>
    <lineage>
        <taxon>Eukaryota</taxon>
        <taxon>Metazoa</taxon>
        <taxon>Ecdysozoa</taxon>
        <taxon>Arthropoda</taxon>
        <taxon>Hexapoda</taxon>
        <taxon>Collembola</taxon>
        <taxon>Symphypleona</taxon>
        <taxon>Sminthuridae</taxon>
        <taxon>Allacma</taxon>
    </lineage>
</organism>
<sequence>MDSRIVNIVSCSSCNQSLAEPPIVEQIENPLVATTCTHLYHLQCLKDVIDIAPPGAVKCVFPRCDQEIQPDTHYFVKGNMKQITMIDEFRNTPSFLVSRIKELEEENQELRKTNTSQEIEIQRINNKAKQSIQKIIDLKAITKTVEFSTPAPKLEEIKHDSPLSEENNRTDDDGEMLEMNFTPSYECMSDEDKKSTNSKIAKEDIQELSPIKQRTKDKSPITKKANSTIIKIRQSSNDRKQLSPKKKSPERKKLITPPRSKSPTKSTITRIRPTSPVYKRPYVKPNYSSYRYSTRIPRTPLGYNRRHELRKQDYERRNSKRYESLMIYPSSKCYPKPGQFAAIKTIKHLRNSITIDTYAEKRAQTVYLPINYTLFRKELENFSYPLMNRAPKEVYNNIRPIKDHLFLRSFSMTVGNGGSETIFLIQNHFMIGDGAIQQIVHTAVKADPSYVDAMKFNDFIQPNISVDQLERNIDKHLLKSTRGIIMSVGHKDLMDGTCEEKLKSQYLRLINTLERKGAETIVILPPILLKEFKDQGSKLRDWLQRTAHERQETVTYVRQAESILDRSTPIEKGENEAPTMIQHIILELILGLIPFLTE</sequence>
<dbReference type="Proteomes" id="UP000708208">
    <property type="component" value="Unassembled WGS sequence"/>
</dbReference>
<feature type="region of interest" description="Disordered" evidence="2">
    <location>
        <begin position="152"/>
        <end position="268"/>
    </location>
</feature>
<comment type="caution">
    <text evidence="3">The sequence shown here is derived from an EMBL/GenBank/DDBJ whole genome shotgun (WGS) entry which is preliminary data.</text>
</comment>
<accession>A0A8J2JH63</accession>
<evidence type="ECO:0000313" key="3">
    <source>
        <dbReference type="EMBL" id="CAG7716825.1"/>
    </source>
</evidence>
<feature type="compositionally biased region" description="Basic and acidic residues" evidence="2">
    <location>
        <begin position="190"/>
        <end position="205"/>
    </location>
</feature>
<keyword evidence="1" id="KW-0175">Coiled coil</keyword>
<evidence type="ECO:0000313" key="4">
    <source>
        <dbReference type="Proteomes" id="UP000708208"/>
    </source>
</evidence>
<gene>
    <name evidence="3" type="ORF">AFUS01_LOCUS6312</name>
</gene>
<evidence type="ECO:0008006" key="5">
    <source>
        <dbReference type="Google" id="ProtNLM"/>
    </source>
</evidence>
<evidence type="ECO:0000256" key="1">
    <source>
        <dbReference type="SAM" id="Coils"/>
    </source>
</evidence>
<feature type="compositionally biased region" description="Polar residues" evidence="2">
    <location>
        <begin position="259"/>
        <end position="268"/>
    </location>
</feature>
<proteinExistence type="predicted"/>
<keyword evidence="4" id="KW-1185">Reference proteome</keyword>
<feature type="coiled-coil region" evidence="1">
    <location>
        <begin position="100"/>
        <end position="127"/>
    </location>
</feature>
<name>A0A8J2JH63_9HEXA</name>
<feature type="compositionally biased region" description="Polar residues" evidence="2">
    <location>
        <begin position="224"/>
        <end position="235"/>
    </location>
</feature>
<reference evidence="3" key="1">
    <citation type="submission" date="2021-06" db="EMBL/GenBank/DDBJ databases">
        <authorList>
            <person name="Hodson N. C."/>
            <person name="Mongue J. A."/>
            <person name="Jaron S. K."/>
        </authorList>
    </citation>
    <scope>NUCLEOTIDE SEQUENCE</scope>
</reference>
<protein>
    <recommendedName>
        <fullName evidence="5">RING-type domain-containing protein</fullName>
    </recommendedName>
</protein>
<feature type="compositionally biased region" description="Basic and acidic residues" evidence="2">
    <location>
        <begin position="153"/>
        <end position="171"/>
    </location>
</feature>
<dbReference type="AlphaFoldDB" id="A0A8J2JH63"/>
<dbReference type="EMBL" id="CAJVCH010041527">
    <property type="protein sequence ID" value="CAG7716825.1"/>
    <property type="molecule type" value="Genomic_DNA"/>
</dbReference>
<evidence type="ECO:0000256" key="2">
    <source>
        <dbReference type="SAM" id="MobiDB-lite"/>
    </source>
</evidence>